<dbReference type="EMBL" id="JAOPJF010000014">
    <property type="protein sequence ID" value="KAK1146860.1"/>
    <property type="molecule type" value="Genomic_DNA"/>
</dbReference>
<sequence length="305" mass="34176">MVAPGTSTDSPQPPASTHELPMRELRLLHHFTTSTYATLSPRGHVKTIWRVTVPKLAFSSDCLMRAILAISALHLSRLEADLDYQTHAIAYYDAALRSSTLAMLNISPETCSALYVCSELIFIFHLVHPYLSENPLLSPSNEVAPWLVLLRGIRTIADPFHDALLSGVLGPMFGTEPSTPDTVIMDSLDTFTAHLRKTHPEPDSDSDLQAYLVAIEELRRWSAGVDGHGFQWAVYVDESYISLLRQMKPAALVIFAHFARVVKKSDSNYWLRGWADRLVGVIYGTLDENHRLWIRPVLEEMGVAR</sequence>
<proteinExistence type="predicted"/>
<name>A0ACC3B8C7_9EURO</name>
<evidence type="ECO:0000313" key="1">
    <source>
        <dbReference type="EMBL" id="KAK1146860.1"/>
    </source>
</evidence>
<reference evidence="1 2" key="1">
    <citation type="journal article" date="2023" name="ACS Omega">
        <title>Identification of the Neoaspergillic Acid Biosynthesis Gene Cluster by Establishing an In Vitro CRISPR-Ribonucleoprotein Genetic System in Aspergillus melleus.</title>
        <authorList>
            <person name="Yuan B."/>
            <person name="Grau M.F."/>
            <person name="Murata R.M."/>
            <person name="Torok T."/>
            <person name="Venkateswaran K."/>
            <person name="Stajich J.E."/>
            <person name="Wang C.C.C."/>
        </authorList>
    </citation>
    <scope>NUCLEOTIDE SEQUENCE [LARGE SCALE GENOMIC DNA]</scope>
    <source>
        <strain evidence="1 2">IMV 1140</strain>
    </source>
</reference>
<comment type="caution">
    <text evidence="1">The sequence shown here is derived from an EMBL/GenBank/DDBJ whole genome shotgun (WGS) entry which is preliminary data.</text>
</comment>
<organism evidence="1 2">
    <name type="scientific">Aspergillus melleus</name>
    <dbReference type="NCBI Taxonomy" id="138277"/>
    <lineage>
        <taxon>Eukaryota</taxon>
        <taxon>Fungi</taxon>
        <taxon>Dikarya</taxon>
        <taxon>Ascomycota</taxon>
        <taxon>Pezizomycotina</taxon>
        <taxon>Eurotiomycetes</taxon>
        <taxon>Eurotiomycetidae</taxon>
        <taxon>Eurotiales</taxon>
        <taxon>Aspergillaceae</taxon>
        <taxon>Aspergillus</taxon>
        <taxon>Aspergillus subgen. Circumdati</taxon>
    </lineage>
</organism>
<keyword evidence="2" id="KW-1185">Reference proteome</keyword>
<gene>
    <name evidence="1" type="ORF">N8T08_002184</name>
</gene>
<evidence type="ECO:0000313" key="2">
    <source>
        <dbReference type="Proteomes" id="UP001177260"/>
    </source>
</evidence>
<dbReference type="Proteomes" id="UP001177260">
    <property type="component" value="Unassembled WGS sequence"/>
</dbReference>
<protein>
    <submittedName>
        <fullName evidence="1">Uncharacterized protein</fullName>
    </submittedName>
</protein>
<accession>A0ACC3B8C7</accession>